<sequence>MALHSSAWFSFNGIECSQVSARDAVFPRHLHDEYVISANLTGVEQIWLAGKTAEVKAGQVTVYNPATLQASRFDRHGVSFISVHLPQSLLQSLARAHNLNSHQQAPALREGVLDEPRLFNALCAFAGASREDDLADQQQRLLSLCGELLQPEQPADPAEHRLVAAVKAQLNAALDSKPSLDHLARQAGVSKYHLVRCFSRHTGLPPLQYHMQLRLHRARQLLRNRVHPLEAALALGFYDQSHFINAFRKVMGVTPHDYARHTAYGSINSR</sequence>
<evidence type="ECO:0000259" key="5">
    <source>
        <dbReference type="PROSITE" id="PS01124"/>
    </source>
</evidence>
<dbReference type="InterPro" id="IPR037923">
    <property type="entry name" value="HTH-like"/>
</dbReference>
<accession>A0ABU9MGM9</accession>
<dbReference type="InterPro" id="IPR018060">
    <property type="entry name" value="HTH_AraC"/>
</dbReference>
<dbReference type="InterPro" id="IPR050204">
    <property type="entry name" value="AraC_XylS_family_regulators"/>
</dbReference>
<dbReference type="Pfam" id="PF12833">
    <property type="entry name" value="HTH_18"/>
    <property type="match status" value="1"/>
</dbReference>
<evidence type="ECO:0000256" key="4">
    <source>
        <dbReference type="ARBA" id="ARBA00023163"/>
    </source>
</evidence>
<dbReference type="PANTHER" id="PTHR46796:SF2">
    <property type="entry name" value="TRANSCRIPTIONAL REGULATORY PROTEIN"/>
    <property type="match status" value="1"/>
</dbReference>
<keyword evidence="7" id="KW-1185">Reference proteome</keyword>
<dbReference type="EMBL" id="JBCGBG010000001">
    <property type="protein sequence ID" value="MEL7695108.1"/>
    <property type="molecule type" value="Genomic_DNA"/>
</dbReference>
<dbReference type="Gene3D" id="1.10.10.60">
    <property type="entry name" value="Homeodomain-like"/>
    <property type="match status" value="2"/>
</dbReference>
<gene>
    <name evidence="6" type="ORF">AABB92_05455</name>
</gene>
<organism evidence="6 7">
    <name type="scientific">Pantoea brenneri</name>
    <dbReference type="NCBI Taxonomy" id="472694"/>
    <lineage>
        <taxon>Bacteria</taxon>
        <taxon>Pseudomonadati</taxon>
        <taxon>Pseudomonadota</taxon>
        <taxon>Gammaproteobacteria</taxon>
        <taxon>Enterobacterales</taxon>
        <taxon>Erwiniaceae</taxon>
        <taxon>Pantoea</taxon>
    </lineage>
</organism>
<protein>
    <submittedName>
        <fullName evidence="6">AraC family transcriptional regulator</fullName>
    </submittedName>
</protein>
<name>A0ABU9MGM9_9GAMM</name>
<keyword evidence="2" id="KW-0238">DNA-binding</keyword>
<dbReference type="PROSITE" id="PS00041">
    <property type="entry name" value="HTH_ARAC_FAMILY_1"/>
    <property type="match status" value="1"/>
</dbReference>
<dbReference type="InterPro" id="IPR003313">
    <property type="entry name" value="AraC-bd"/>
</dbReference>
<dbReference type="Proteomes" id="UP001468095">
    <property type="component" value="Unassembled WGS sequence"/>
</dbReference>
<comment type="caution">
    <text evidence="6">The sequence shown here is derived from an EMBL/GenBank/DDBJ whole genome shotgun (WGS) entry which is preliminary data.</text>
</comment>
<keyword evidence="1" id="KW-0805">Transcription regulation</keyword>
<keyword evidence="4" id="KW-0804">Transcription</keyword>
<evidence type="ECO:0000256" key="1">
    <source>
        <dbReference type="ARBA" id="ARBA00023015"/>
    </source>
</evidence>
<dbReference type="PROSITE" id="PS01124">
    <property type="entry name" value="HTH_ARAC_FAMILY_2"/>
    <property type="match status" value="1"/>
</dbReference>
<dbReference type="InterPro" id="IPR018062">
    <property type="entry name" value="HTH_AraC-typ_CS"/>
</dbReference>
<evidence type="ECO:0000256" key="3">
    <source>
        <dbReference type="ARBA" id="ARBA00023159"/>
    </source>
</evidence>
<dbReference type="SUPFAM" id="SSF46689">
    <property type="entry name" value="Homeodomain-like"/>
    <property type="match status" value="2"/>
</dbReference>
<dbReference type="InterPro" id="IPR009057">
    <property type="entry name" value="Homeodomain-like_sf"/>
</dbReference>
<dbReference type="PANTHER" id="PTHR46796">
    <property type="entry name" value="HTH-TYPE TRANSCRIPTIONAL ACTIVATOR RHAS-RELATED"/>
    <property type="match status" value="1"/>
</dbReference>
<evidence type="ECO:0000313" key="6">
    <source>
        <dbReference type="EMBL" id="MEL7695108.1"/>
    </source>
</evidence>
<dbReference type="SMART" id="SM00342">
    <property type="entry name" value="HTH_ARAC"/>
    <property type="match status" value="1"/>
</dbReference>
<evidence type="ECO:0000256" key="2">
    <source>
        <dbReference type="ARBA" id="ARBA00023125"/>
    </source>
</evidence>
<feature type="domain" description="HTH araC/xylS-type" evidence="5">
    <location>
        <begin position="160"/>
        <end position="261"/>
    </location>
</feature>
<dbReference type="SUPFAM" id="SSF51215">
    <property type="entry name" value="Regulatory protein AraC"/>
    <property type="match status" value="1"/>
</dbReference>
<evidence type="ECO:0000313" key="7">
    <source>
        <dbReference type="Proteomes" id="UP001468095"/>
    </source>
</evidence>
<keyword evidence="3" id="KW-0010">Activator</keyword>
<reference evidence="6 7" key="1">
    <citation type="submission" date="2024-04" db="EMBL/GenBank/DDBJ databases">
        <authorList>
            <person name="Suleimanova A.D."/>
            <person name="Pudova D.S."/>
            <person name="Shagimardanova E.I."/>
            <person name="Sharipova M.R."/>
        </authorList>
    </citation>
    <scope>NUCLEOTIDE SEQUENCE [LARGE SCALE GENOMIC DNA]</scope>
    <source>
        <strain evidence="6 7">3.1</strain>
    </source>
</reference>
<dbReference type="Pfam" id="PF02311">
    <property type="entry name" value="AraC_binding"/>
    <property type="match status" value="1"/>
</dbReference>
<proteinExistence type="predicted"/>
<dbReference type="RefSeq" id="WP_031376908.1">
    <property type="nucleotide sequence ID" value="NZ_JBCGBG010000001.1"/>
</dbReference>